<accession>A0A5K3FY94</accession>
<sequence length="132" mass="14830">MDGAKHQIKTSLSKVNFLARICVTGVAGDEVRVSLPPLAPIFPVINVVFSLSFLHMLDVHVCVCEHSRWLSLLQNAIYILSYAILHSRTILPHRSAARQRLCKKARIVTACCESSLNRVLIAFFVQLFLSER</sequence>
<dbReference type="AlphaFoldDB" id="A0A5K3FY94"/>
<name>A0A5K3FY94_MESCO</name>
<reference evidence="1" key="1">
    <citation type="submission" date="2019-11" db="UniProtKB">
        <authorList>
            <consortium name="WormBaseParasite"/>
        </authorList>
    </citation>
    <scope>IDENTIFICATION</scope>
</reference>
<protein>
    <submittedName>
        <fullName evidence="1">Transmembrane protein</fullName>
    </submittedName>
</protein>
<proteinExistence type="predicted"/>
<organism evidence="1">
    <name type="scientific">Mesocestoides corti</name>
    <name type="common">Flatworm</name>
    <dbReference type="NCBI Taxonomy" id="53468"/>
    <lineage>
        <taxon>Eukaryota</taxon>
        <taxon>Metazoa</taxon>
        <taxon>Spiralia</taxon>
        <taxon>Lophotrochozoa</taxon>
        <taxon>Platyhelminthes</taxon>
        <taxon>Cestoda</taxon>
        <taxon>Eucestoda</taxon>
        <taxon>Cyclophyllidea</taxon>
        <taxon>Mesocestoididae</taxon>
        <taxon>Mesocestoides</taxon>
    </lineage>
</organism>
<dbReference type="WBParaSite" id="MCU_011140-RA">
    <property type="protein sequence ID" value="MCU_011140-RA"/>
    <property type="gene ID" value="MCU_011140"/>
</dbReference>
<evidence type="ECO:0000313" key="1">
    <source>
        <dbReference type="WBParaSite" id="MCU_011140-RA"/>
    </source>
</evidence>